<dbReference type="PANTHER" id="PTHR35766">
    <property type="entry name" value="OS08G0543600 PROTEIN"/>
    <property type="match status" value="1"/>
</dbReference>
<feature type="compositionally biased region" description="Polar residues" evidence="2">
    <location>
        <begin position="638"/>
        <end position="648"/>
    </location>
</feature>
<dbReference type="PANTHER" id="PTHR35766:SF1">
    <property type="entry name" value="OS08G0543600 PROTEIN"/>
    <property type="match status" value="1"/>
</dbReference>
<sequence>MKSSDRQMLPDEGKGRGSRSSKGGGRTSSYGGGGGRTKQNNNARAPNGNVQPNNGKFTGGNRDMRRLPLEKEGMNQMVNDTQSQRGFPDVLETSAMSGDTANLPDTAHLPDEICIGAETANDKLFEDPLQTLRDARSWSEDKLQDRLQQILTRIGEHRSRITELQMVENEIRGFLRERTDIAMLQAQLENERKARAELEEEHRATLATLSQNQDDIADKESQIIHLKEDAGNKELSLTDLERDNFMKDGQLRERDTLVQQLEADLAESEERNQEACSKLSGLEQQFEENKEQEKQRKQLEELKAAQQQQQLQAAFQQQFQESLVHEGHHARPQHPNAGLPMMWPGPHLANPSHGGTGGAHGIIPGLSAEGRGYPPVQHAPADWSDANPLPVGAMPNLPPGTFIPPIRPPLPTAGIPISGAGANSAHPGLASSPGMPHMLMPQPHPHPPPSSTTGASGGGLSSGPPAASSADAPPTSHAPEGQAPYGGSVAPALAPTPKGSTAELLDEDTLLVCLRRIVPYGSGAAMQLGPGERAKLDQLLLPQSWADYQARYGSLLDFLCRHPEVFIVTEDGSVYQRDHNMLASPMVPSIVAVTPMAPQARAAAANMRLVGSHAAPQHAAAAAPRMANGVGALAGKDVNSSEPASTDSGHPRRADHRPQPSGGAMHHADFHANGGSSGSFEGSVMSTFGFGAGYEGQLEEAVVPPAPVTAPHAGSKHQEKEGNPRKEGRNRKPRGGRGQGKNNFHEGVH</sequence>
<dbReference type="AlphaFoldDB" id="A0AAE0L2X2"/>
<feature type="region of interest" description="Disordered" evidence="2">
    <location>
        <begin position="1"/>
        <end position="63"/>
    </location>
</feature>
<protein>
    <recommendedName>
        <fullName evidence="3">DUF7725 domain-containing protein</fullName>
    </recommendedName>
</protein>
<feature type="compositionally biased region" description="Gly residues" evidence="2">
    <location>
        <begin position="22"/>
        <end position="36"/>
    </location>
</feature>
<dbReference type="InterPro" id="IPR056142">
    <property type="entry name" value="DUF7725"/>
</dbReference>
<keyword evidence="5" id="KW-1185">Reference proteome</keyword>
<feature type="region of interest" description="Disordered" evidence="2">
    <location>
        <begin position="704"/>
        <end position="749"/>
    </location>
</feature>
<evidence type="ECO:0000256" key="1">
    <source>
        <dbReference type="SAM" id="Coils"/>
    </source>
</evidence>
<feature type="region of interest" description="Disordered" evidence="2">
    <location>
        <begin position="414"/>
        <end position="494"/>
    </location>
</feature>
<feature type="compositionally biased region" description="Low complexity" evidence="2">
    <location>
        <begin position="462"/>
        <end position="479"/>
    </location>
</feature>
<reference evidence="4 5" key="1">
    <citation type="journal article" date="2015" name="Genome Biol. Evol.">
        <title>Comparative Genomics of a Bacterivorous Green Alga Reveals Evolutionary Causalities and Consequences of Phago-Mixotrophic Mode of Nutrition.</title>
        <authorList>
            <person name="Burns J.A."/>
            <person name="Paasch A."/>
            <person name="Narechania A."/>
            <person name="Kim E."/>
        </authorList>
    </citation>
    <scope>NUCLEOTIDE SEQUENCE [LARGE SCALE GENOMIC DNA]</scope>
    <source>
        <strain evidence="4 5">PLY_AMNH</strain>
    </source>
</reference>
<feature type="coiled-coil region" evidence="1">
    <location>
        <begin position="251"/>
        <end position="312"/>
    </location>
</feature>
<evidence type="ECO:0000256" key="2">
    <source>
        <dbReference type="SAM" id="MobiDB-lite"/>
    </source>
</evidence>
<feature type="coiled-coil region" evidence="1">
    <location>
        <begin position="181"/>
        <end position="208"/>
    </location>
</feature>
<evidence type="ECO:0000313" key="4">
    <source>
        <dbReference type="EMBL" id="KAK3269867.1"/>
    </source>
</evidence>
<dbReference type="EMBL" id="LGRX02010705">
    <property type="protein sequence ID" value="KAK3269867.1"/>
    <property type="molecule type" value="Genomic_DNA"/>
</dbReference>
<feature type="compositionally biased region" description="Basic and acidic residues" evidence="2">
    <location>
        <begin position="649"/>
        <end position="658"/>
    </location>
</feature>
<dbReference type="Pfam" id="PF24851">
    <property type="entry name" value="DUF7725"/>
    <property type="match status" value="1"/>
</dbReference>
<feature type="region of interest" description="Disordered" evidence="2">
    <location>
        <begin position="633"/>
        <end position="675"/>
    </location>
</feature>
<feature type="compositionally biased region" description="Basic and acidic residues" evidence="2">
    <location>
        <begin position="1"/>
        <end position="15"/>
    </location>
</feature>
<gene>
    <name evidence="4" type="ORF">CYMTET_21708</name>
</gene>
<evidence type="ECO:0000313" key="5">
    <source>
        <dbReference type="Proteomes" id="UP001190700"/>
    </source>
</evidence>
<name>A0AAE0L2X2_9CHLO</name>
<organism evidence="4 5">
    <name type="scientific">Cymbomonas tetramitiformis</name>
    <dbReference type="NCBI Taxonomy" id="36881"/>
    <lineage>
        <taxon>Eukaryota</taxon>
        <taxon>Viridiplantae</taxon>
        <taxon>Chlorophyta</taxon>
        <taxon>Pyramimonadophyceae</taxon>
        <taxon>Pyramimonadales</taxon>
        <taxon>Pyramimonadaceae</taxon>
        <taxon>Cymbomonas</taxon>
    </lineage>
</organism>
<dbReference type="Proteomes" id="UP001190700">
    <property type="component" value="Unassembled WGS sequence"/>
</dbReference>
<evidence type="ECO:0000259" key="3">
    <source>
        <dbReference type="Pfam" id="PF24851"/>
    </source>
</evidence>
<feature type="compositionally biased region" description="Basic and acidic residues" evidence="2">
    <location>
        <begin position="716"/>
        <end position="727"/>
    </location>
</feature>
<accession>A0AAE0L2X2</accession>
<proteinExistence type="predicted"/>
<keyword evidence="1" id="KW-0175">Coiled coil</keyword>
<comment type="caution">
    <text evidence="4">The sequence shown here is derived from an EMBL/GenBank/DDBJ whole genome shotgun (WGS) entry which is preliminary data.</text>
</comment>
<feature type="domain" description="DUF7725" evidence="3">
    <location>
        <begin position="504"/>
        <end position="571"/>
    </location>
</feature>
<feature type="compositionally biased region" description="Polar residues" evidence="2">
    <location>
        <begin position="39"/>
        <end position="56"/>
    </location>
</feature>